<dbReference type="EMBL" id="JACHIA010000014">
    <property type="protein sequence ID" value="MBB6072361.1"/>
    <property type="molecule type" value="Genomic_DNA"/>
</dbReference>
<organism evidence="2 3">
    <name type="scientific">Longimicrobium terrae</name>
    <dbReference type="NCBI Taxonomy" id="1639882"/>
    <lineage>
        <taxon>Bacteria</taxon>
        <taxon>Pseudomonadati</taxon>
        <taxon>Gemmatimonadota</taxon>
        <taxon>Longimicrobiia</taxon>
        <taxon>Longimicrobiales</taxon>
        <taxon>Longimicrobiaceae</taxon>
        <taxon>Longimicrobium</taxon>
    </lineage>
</organism>
<accession>A0A841H2N9</accession>
<keyword evidence="3" id="KW-1185">Reference proteome</keyword>
<dbReference type="AlphaFoldDB" id="A0A841H2N9"/>
<dbReference type="PANTHER" id="PTHR43591">
    <property type="entry name" value="METHYLTRANSFERASE"/>
    <property type="match status" value="1"/>
</dbReference>
<dbReference type="Gene3D" id="3.40.50.150">
    <property type="entry name" value="Vaccinia Virus protein VP39"/>
    <property type="match status" value="1"/>
</dbReference>
<evidence type="ECO:0000313" key="2">
    <source>
        <dbReference type="EMBL" id="MBB6072361.1"/>
    </source>
</evidence>
<dbReference type="InterPro" id="IPR029063">
    <property type="entry name" value="SAM-dependent_MTases_sf"/>
</dbReference>
<gene>
    <name evidence="2" type="ORF">HNQ61_004023</name>
</gene>
<dbReference type="InterPro" id="IPR013216">
    <property type="entry name" value="Methyltransf_11"/>
</dbReference>
<name>A0A841H2N9_9BACT</name>
<protein>
    <submittedName>
        <fullName evidence="2">Ubiquinone/menaquinone biosynthesis C-methylase UbiE</fullName>
    </submittedName>
</protein>
<dbReference type="SUPFAM" id="SSF53335">
    <property type="entry name" value="S-adenosyl-L-methionine-dependent methyltransferases"/>
    <property type="match status" value="1"/>
</dbReference>
<dbReference type="Pfam" id="PF08241">
    <property type="entry name" value="Methyltransf_11"/>
    <property type="match status" value="1"/>
</dbReference>
<dbReference type="GO" id="GO:0032259">
    <property type="term" value="P:methylation"/>
    <property type="evidence" value="ECO:0007669"/>
    <property type="project" value="UniProtKB-KW"/>
</dbReference>
<evidence type="ECO:0000313" key="3">
    <source>
        <dbReference type="Proteomes" id="UP000582837"/>
    </source>
</evidence>
<dbReference type="RefSeq" id="WP_170036563.1">
    <property type="nucleotide sequence ID" value="NZ_JABDTL010000002.1"/>
</dbReference>
<comment type="caution">
    <text evidence="2">The sequence shown here is derived from an EMBL/GenBank/DDBJ whole genome shotgun (WGS) entry which is preliminary data.</text>
</comment>
<sequence length="231" mass="25814">MVDYHQIYAEQADAYDRLVRAEDWRGNLPRIINELIPPRCERVLEVGAGTGRLTRMLPHSARIVATEGSEAMLRVAENGLGAARTIGFCTADARALPMRDGWADVAIAGWVFGHFCDWHEASAEAEIDRAIGEMRRCLRPGGTAVILETLGTGTPSAGAPTPGLERYYRRMEDVFGFTRSVVETDYEFADRRTAEELVTFFFGEETAREIGPGERPRLREFTGLWTWTDVA</sequence>
<dbReference type="CDD" id="cd02440">
    <property type="entry name" value="AdoMet_MTases"/>
    <property type="match status" value="1"/>
</dbReference>
<keyword evidence="2" id="KW-0808">Transferase</keyword>
<reference evidence="2 3" key="1">
    <citation type="submission" date="2020-08" db="EMBL/GenBank/DDBJ databases">
        <title>Genomic Encyclopedia of Type Strains, Phase IV (KMG-IV): sequencing the most valuable type-strain genomes for metagenomic binning, comparative biology and taxonomic classification.</title>
        <authorList>
            <person name="Goeker M."/>
        </authorList>
    </citation>
    <scope>NUCLEOTIDE SEQUENCE [LARGE SCALE GENOMIC DNA]</scope>
    <source>
        <strain evidence="2 3">DSM 29007</strain>
    </source>
</reference>
<feature type="domain" description="Methyltransferase type 11" evidence="1">
    <location>
        <begin position="44"/>
        <end position="146"/>
    </location>
</feature>
<keyword evidence="2" id="KW-0489">Methyltransferase</keyword>
<dbReference type="Proteomes" id="UP000582837">
    <property type="component" value="Unassembled WGS sequence"/>
</dbReference>
<keyword evidence="2" id="KW-0830">Ubiquinone</keyword>
<dbReference type="GO" id="GO:0008757">
    <property type="term" value="F:S-adenosylmethionine-dependent methyltransferase activity"/>
    <property type="evidence" value="ECO:0007669"/>
    <property type="project" value="InterPro"/>
</dbReference>
<proteinExistence type="predicted"/>
<evidence type="ECO:0000259" key="1">
    <source>
        <dbReference type="Pfam" id="PF08241"/>
    </source>
</evidence>